<reference evidence="2 3" key="1">
    <citation type="submission" date="2018-10" db="EMBL/GenBank/DDBJ databases">
        <title>Draft genome sequence of Bacillus salarius IM0101, isolated from a hypersaline soil in Inner Mongolia, China.</title>
        <authorList>
            <person name="Yamprayoonswat W."/>
            <person name="Boonvisut S."/>
            <person name="Jumpathong W."/>
            <person name="Sittihan S."/>
            <person name="Ruangsuj P."/>
            <person name="Wanthongcharoen S."/>
            <person name="Thongpramul N."/>
            <person name="Pimmason S."/>
            <person name="Yu B."/>
            <person name="Yasawong M."/>
        </authorList>
    </citation>
    <scope>NUCLEOTIDE SEQUENCE [LARGE SCALE GENOMIC DNA]</scope>
    <source>
        <strain evidence="2 3">IM0101</strain>
    </source>
</reference>
<protein>
    <recommendedName>
        <fullName evidence="4">YfhO family protein</fullName>
    </recommendedName>
</protein>
<dbReference type="OrthoDB" id="9815466at2"/>
<dbReference type="RefSeq" id="WP_143006073.1">
    <property type="nucleotide sequence ID" value="NZ_RBVX01000180.1"/>
</dbReference>
<keyword evidence="1" id="KW-0812">Transmembrane</keyword>
<feature type="transmembrane region" description="Helical" evidence="1">
    <location>
        <begin position="163"/>
        <end position="181"/>
    </location>
</feature>
<feature type="transmembrane region" description="Helical" evidence="1">
    <location>
        <begin position="140"/>
        <end position="158"/>
    </location>
</feature>
<dbReference type="PANTHER" id="PTHR38454:SF1">
    <property type="entry name" value="INTEGRAL MEMBRANE PROTEIN"/>
    <property type="match status" value="1"/>
</dbReference>
<accession>A0A3R9QER7</accession>
<dbReference type="Proteomes" id="UP000275076">
    <property type="component" value="Unassembled WGS sequence"/>
</dbReference>
<keyword evidence="1" id="KW-1133">Transmembrane helix</keyword>
<name>A0A3R9QER7_9BACI</name>
<keyword evidence="1" id="KW-0472">Membrane</keyword>
<comment type="caution">
    <text evidence="2">The sequence shown here is derived from an EMBL/GenBank/DDBJ whole genome shotgun (WGS) entry which is preliminary data.</text>
</comment>
<feature type="transmembrane region" description="Helical" evidence="1">
    <location>
        <begin position="193"/>
        <end position="219"/>
    </location>
</feature>
<evidence type="ECO:0000256" key="1">
    <source>
        <dbReference type="SAM" id="Phobius"/>
    </source>
</evidence>
<evidence type="ECO:0000313" key="3">
    <source>
        <dbReference type="Proteomes" id="UP000275076"/>
    </source>
</evidence>
<feature type="transmembrane region" description="Helical" evidence="1">
    <location>
        <begin position="109"/>
        <end position="134"/>
    </location>
</feature>
<dbReference type="AlphaFoldDB" id="A0A3R9QER7"/>
<dbReference type="PANTHER" id="PTHR38454">
    <property type="entry name" value="INTEGRAL MEMBRANE PROTEIN-RELATED"/>
    <property type="match status" value="1"/>
</dbReference>
<evidence type="ECO:0000313" key="2">
    <source>
        <dbReference type="EMBL" id="RSL28751.1"/>
    </source>
</evidence>
<dbReference type="InterPro" id="IPR018580">
    <property type="entry name" value="Uncharacterised_YfhO"/>
</dbReference>
<keyword evidence="3" id="KW-1185">Reference proteome</keyword>
<feature type="transmembrane region" description="Helical" evidence="1">
    <location>
        <begin position="77"/>
        <end position="97"/>
    </location>
</feature>
<sequence length="251" mass="29095">MKKKRTLSILFVCSLVFAVLAHLFFLKEWTDGQYMLGSNDGLQQMVTFKKLLYQQYTDGNFFYSYQFGLGGGTYSQLAFYFSTSLVFLLTTVVVFVLESVHVIETTDIIFWAKAAVFISICRLTLILFVTTYLFRYMKMNWLPAFIGAGVYGLSIMYYRHVTYWEFFADAMLWMPLLVFGIEKIMREGRSGWFIFAVAVTFFDNFYFAYVHLLFVVIYVTLRLIIRLEADEAAGWQHVKLFVIGGLIGAGM</sequence>
<gene>
    <name evidence="2" type="ORF">D7Z54_34820</name>
</gene>
<organism evidence="2 3">
    <name type="scientific">Salibacterium salarium</name>
    <dbReference type="NCBI Taxonomy" id="284579"/>
    <lineage>
        <taxon>Bacteria</taxon>
        <taxon>Bacillati</taxon>
        <taxon>Bacillota</taxon>
        <taxon>Bacilli</taxon>
        <taxon>Bacillales</taxon>
        <taxon>Bacillaceae</taxon>
    </lineage>
</organism>
<proteinExistence type="predicted"/>
<dbReference type="EMBL" id="RBVX01000180">
    <property type="protein sequence ID" value="RSL28751.1"/>
    <property type="molecule type" value="Genomic_DNA"/>
</dbReference>
<feature type="non-terminal residue" evidence="2">
    <location>
        <position position="251"/>
    </location>
</feature>
<evidence type="ECO:0008006" key="4">
    <source>
        <dbReference type="Google" id="ProtNLM"/>
    </source>
</evidence>
<dbReference type="Pfam" id="PF09586">
    <property type="entry name" value="YfhO"/>
    <property type="match status" value="1"/>
</dbReference>